<gene>
    <name evidence="2" type="ORF">OIU84_021901</name>
</gene>
<feature type="compositionally biased region" description="Basic and acidic residues" evidence="1">
    <location>
        <begin position="284"/>
        <end position="293"/>
    </location>
</feature>
<evidence type="ECO:0000313" key="3">
    <source>
        <dbReference type="Proteomes" id="UP001162972"/>
    </source>
</evidence>
<accession>A0AAD6KVS5</accession>
<sequence>MGCGKSKHDVAAGNTITRKKSDVGSSNNNKDLEPAVEETSPRDSNANILKEQKEEHIPSQEPSKEVAAGVQDANAEAVAGVQDGNAEAVAGVQDANAEAVAGVQDANVEAVAGVQDGNVEPVAGVQDANLEVVLVLQNANESEELKGGGKDVEIEEESVVEKQEPGKLVSEEAVAGVQDANVEVVSAEQNANDESEELNGGGKDVEIKEESAAEKQEPGKLVSEEAVAGVQDANVEVVSAEQNANDESEELNGGGKDVEIKEESAAEKQEPGKLVSEESPDNVSEGKSEKESLSNESAELDDVGKETLVEKEPKQAAENEEPQATKQEIADVEPEVASPITAELEVASPTAN</sequence>
<feature type="region of interest" description="Disordered" evidence="1">
    <location>
        <begin position="1"/>
        <end position="71"/>
    </location>
</feature>
<organism evidence="2 3">
    <name type="scientific">Salix udensis</name>
    <dbReference type="NCBI Taxonomy" id="889485"/>
    <lineage>
        <taxon>Eukaryota</taxon>
        <taxon>Viridiplantae</taxon>
        <taxon>Streptophyta</taxon>
        <taxon>Embryophyta</taxon>
        <taxon>Tracheophyta</taxon>
        <taxon>Spermatophyta</taxon>
        <taxon>Magnoliopsida</taxon>
        <taxon>eudicotyledons</taxon>
        <taxon>Gunneridae</taxon>
        <taxon>Pentapetalae</taxon>
        <taxon>rosids</taxon>
        <taxon>fabids</taxon>
        <taxon>Malpighiales</taxon>
        <taxon>Salicaceae</taxon>
        <taxon>Saliceae</taxon>
        <taxon>Salix</taxon>
    </lineage>
</organism>
<keyword evidence="3" id="KW-1185">Reference proteome</keyword>
<feature type="region of interest" description="Disordered" evidence="1">
    <location>
        <begin position="187"/>
        <end position="352"/>
    </location>
</feature>
<proteinExistence type="predicted"/>
<evidence type="ECO:0000313" key="2">
    <source>
        <dbReference type="EMBL" id="KAJ6430599.1"/>
    </source>
</evidence>
<feature type="compositionally biased region" description="Basic and acidic residues" evidence="1">
    <location>
        <begin position="302"/>
        <end position="317"/>
    </location>
</feature>
<name>A0AAD6KVS5_9ROSI</name>
<evidence type="ECO:0000256" key="1">
    <source>
        <dbReference type="SAM" id="MobiDB-lite"/>
    </source>
</evidence>
<dbReference type="EMBL" id="JAPFFJ010000004">
    <property type="protein sequence ID" value="KAJ6430599.1"/>
    <property type="molecule type" value="Genomic_DNA"/>
</dbReference>
<feature type="compositionally biased region" description="Basic and acidic residues" evidence="1">
    <location>
        <begin position="203"/>
        <end position="218"/>
    </location>
</feature>
<reference evidence="2 3" key="1">
    <citation type="journal article" date="2023" name="Int. J. Mol. Sci.">
        <title>De Novo Assembly and Annotation of 11 Diverse Shrub Willow (Salix) Genomes Reveals Novel Gene Organization in Sex-Linked Regions.</title>
        <authorList>
            <person name="Hyden B."/>
            <person name="Feng K."/>
            <person name="Yates T.B."/>
            <person name="Jawdy S."/>
            <person name="Cereghino C."/>
            <person name="Smart L.B."/>
            <person name="Muchero W."/>
        </authorList>
    </citation>
    <scope>NUCLEOTIDE SEQUENCE [LARGE SCALE GENOMIC DNA]</scope>
    <source>
        <tissue evidence="2">Shoot tip</tissue>
    </source>
</reference>
<feature type="compositionally biased region" description="Basic and acidic residues" evidence="1">
    <location>
        <begin position="256"/>
        <end position="271"/>
    </location>
</feature>
<feature type="compositionally biased region" description="Basic and acidic residues" evidence="1">
    <location>
        <begin position="50"/>
        <end position="64"/>
    </location>
</feature>
<dbReference type="Proteomes" id="UP001162972">
    <property type="component" value="Chromosome 8"/>
</dbReference>
<feature type="compositionally biased region" description="Basic and acidic residues" evidence="1">
    <location>
        <begin position="1"/>
        <end position="10"/>
    </location>
</feature>
<comment type="caution">
    <text evidence="2">The sequence shown here is derived from an EMBL/GenBank/DDBJ whole genome shotgun (WGS) entry which is preliminary data.</text>
</comment>
<protein>
    <submittedName>
        <fullName evidence="2">Uncharacterized protein</fullName>
    </submittedName>
</protein>
<dbReference type="AlphaFoldDB" id="A0AAD6KVS5"/>